<dbReference type="Pfam" id="PF00534">
    <property type="entry name" value="Glycos_transf_1"/>
    <property type="match status" value="1"/>
</dbReference>
<dbReference type="SUPFAM" id="SSF53756">
    <property type="entry name" value="UDP-Glycosyltransferase/glycogen phosphorylase"/>
    <property type="match status" value="1"/>
</dbReference>
<dbReference type="PANTHER" id="PTHR45947:SF3">
    <property type="entry name" value="SULFOQUINOVOSYL TRANSFERASE SQD2"/>
    <property type="match status" value="1"/>
</dbReference>
<gene>
    <name evidence="3" type="ORF">ENU74_05050</name>
</gene>
<dbReference type="GO" id="GO:0016757">
    <property type="term" value="F:glycosyltransferase activity"/>
    <property type="evidence" value="ECO:0007669"/>
    <property type="project" value="InterPro"/>
</dbReference>
<feature type="domain" description="Glycosyl transferase family 1" evidence="1">
    <location>
        <begin position="194"/>
        <end position="350"/>
    </location>
</feature>
<sequence length="381" mass="44268">MKILLVSSAFYPYPSGISEHVYHLAKELKKLGHLVKILTTNYPQIWEDQPIADVEVIRFGRVIFLPLNKSYATLPFDLHLPLLVKNFLMKEDFDILHMHGCFPPEIGFWALHFSKTVNCVTFHTVGFKKLNFLKILAPLYKRYNQKIDGKIAVSEVAKKWIEEFLPGNFRIIPNGIDIERFHPLNKPFEKYKNYYPLLLFVGRLDKRKGAEIAIRALKKITIYFSNSKLLIIGKGKEEKKLRDLVKKLNLEKYCEFLGYVKRDDLPRYYATGDIFLAPALGGEAQGIILLEAMATKKLVIASDIEGYKTVIKDKENGLLFKVNSYEDLAEKILFILANKDLKKQIEENGYLTAQNYSWRKIGKMVEDYYSYLINLKRNKRN</sequence>
<dbReference type="InterPro" id="IPR028098">
    <property type="entry name" value="Glyco_trans_4-like_N"/>
</dbReference>
<feature type="domain" description="Glycosyltransferase subfamily 4-like N-terminal" evidence="2">
    <location>
        <begin position="15"/>
        <end position="180"/>
    </location>
</feature>
<comment type="caution">
    <text evidence="3">The sequence shown here is derived from an EMBL/GenBank/DDBJ whole genome shotgun (WGS) entry which is preliminary data.</text>
</comment>
<dbReference type="InterPro" id="IPR050194">
    <property type="entry name" value="Glycosyltransferase_grp1"/>
</dbReference>
<evidence type="ECO:0000259" key="2">
    <source>
        <dbReference type="Pfam" id="PF13439"/>
    </source>
</evidence>
<dbReference type="Pfam" id="PF13439">
    <property type="entry name" value="Glyco_transf_4"/>
    <property type="match status" value="1"/>
</dbReference>
<evidence type="ECO:0000259" key="1">
    <source>
        <dbReference type="Pfam" id="PF00534"/>
    </source>
</evidence>
<reference evidence="3" key="1">
    <citation type="journal article" date="2020" name="mSystems">
        <title>Genome- and Community-Level Interaction Insights into Carbon Utilization and Element Cycling Functions of Hydrothermarchaeota in Hydrothermal Sediment.</title>
        <authorList>
            <person name="Zhou Z."/>
            <person name="Liu Y."/>
            <person name="Xu W."/>
            <person name="Pan J."/>
            <person name="Luo Z.H."/>
            <person name="Li M."/>
        </authorList>
    </citation>
    <scope>NUCLEOTIDE SEQUENCE [LARGE SCALE GENOMIC DNA]</scope>
    <source>
        <strain evidence="3">SpSt-697</strain>
    </source>
</reference>
<proteinExistence type="predicted"/>
<dbReference type="PANTHER" id="PTHR45947">
    <property type="entry name" value="SULFOQUINOVOSYL TRANSFERASE SQD2"/>
    <property type="match status" value="1"/>
</dbReference>
<name>A0A7V3ZVF3_UNCW3</name>
<protein>
    <submittedName>
        <fullName evidence="3">Glycosyltransferase family 1 protein</fullName>
    </submittedName>
</protein>
<dbReference type="CDD" id="cd03801">
    <property type="entry name" value="GT4_PimA-like"/>
    <property type="match status" value="1"/>
</dbReference>
<dbReference type="AlphaFoldDB" id="A0A7V3ZVF3"/>
<dbReference type="EMBL" id="DTDR01000121">
    <property type="protein sequence ID" value="HGK63937.1"/>
    <property type="molecule type" value="Genomic_DNA"/>
</dbReference>
<organism evidence="3">
    <name type="scientific">candidate division WOR-3 bacterium</name>
    <dbReference type="NCBI Taxonomy" id="2052148"/>
    <lineage>
        <taxon>Bacteria</taxon>
        <taxon>Bacteria division WOR-3</taxon>
    </lineage>
</organism>
<keyword evidence="3" id="KW-0808">Transferase</keyword>
<evidence type="ECO:0000313" key="3">
    <source>
        <dbReference type="EMBL" id="HGK63937.1"/>
    </source>
</evidence>
<dbReference type="InterPro" id="IPR001296">
    <property type="entry name" value="Glyco_trans_1"/>
</dbReference>
<dbReference type="Gene3D" id="3.40.50.2000">
    <property type="entry name" value="Glycogen Phosphorylase B"/>
    <property type="match status" value="2"/>
</dbReference>
<accession>A0A7V3ZVF3</accession>